<reference evidence="2" key="2">
    <citation type="journal article" date="2021" name="PeerJ">
        <title>Extensive microbial diversity within the chicken gut microbiome revealed by metagenomics and culture.</title>
        <authorList>
            <person name="Gilroy R."/>
            <person name="Ravi A."/>
            <person name="Getino M."/>
            <person name="Pursley I."/>
            <person name="Horton D.L."/>
            <person name="Alikhan N.F."/>
            <person name="Baker D."/>
            <person name="Gharbi K."/>
            <person name="Hall N."/>
            <person name="Watson M."/>
            <person name="Adriaenssens E.M."/>
            <person name="Foster-Nyarko E."/>
            <person name="Jarju S."/>
            <person name="Secka A."/>
            <person name="Antonio M."/>
            <person name="Oren A."/>
            <person name="Chaudhuri R.R."/>
            <person name="La Ragione R."/>
            <person name="Hildebrand F."/>
            <person name="Pallen M.J."/>
        </authorList>
    </citation>
    <scope>NUCLEOTIDE SEQUENCE</scope>
    <source>
        <strain evidence="2">ChiHcec3-6078</strain>
    </source>
</reference>
<dbReference type="Pfam" id="PF03419">
    <property type="entry name" value="Peptidase_U4"/>
    <property type="match status" value="1"/>
</dbReference>
<keyword evidence="1" id="KW-1133">Transmembrane helix</keyword>
<feature type="transmembrane region" description="Helical" evidence="1">
    <location>
        <begin position="6"/>
        <end position="30"/>
    </location>
</feature>
<dbReference type="AlphaFoldDB" id="A0A9D1I2Q9"/>
<keyword evidence="1" id="KW-0812">Transmembrane</keyword>
<feature type="transmembrane region" description="Helical" evidence="1">
    <location>
        <begin position="42"/>
        <end position="58"/>
    </location>
</feature>
<dbReference type="InterPro" id="IPR005081">
    <property type="entry name" value="SpoIIGA"/>
</dbReference>
<accession>A0A9D1I2Q9</accession>
<comment type="caution">
    <text evidence="2">The sequence shown here is derived from an EMBL/GenBank/DDBJ whole genome shotgun (WGS) entry which is preliminary data.</text>
</comment>
<dbReference type="GO" id="GO:0030436">
    <property type="term" value="P:asexual sporulation"/>
    <property type="evidence" value="ECO:0007669"/>
    <property type="project" value="InterPro"/>
</dbReference>
<dbReference type="EMBL" id="DVMP01000088">
    <property type="protein sequence ID" value="HIU25830.1"/>
    <property type="molecule type" value="Genomic_DNA"/>
</dbReference>
<keyword evidence="1" id="KW-0472">Membrane</keyword>
<dbReference type="Proteomes" id="UP000824090">
    <property type="component" value="Unassembled WGS sequence"/>
</dbReference>
<proteinExistence type="predicted"/>
<evidence type="ECO:0000313" key="2">
    <source>
        <dbReference type="EMBL" id="HIU25830.1"/>
    </source>
</evidence>
<reference evidence="2" key="1">
    <citation type="submission" date="2020-10" db="EMBL/GenBank/DDBJ databases">
        <authorList>
            <person name="Gilroy R."/>
        </authorList>
    </citation>
    <scope>NUCLEOTIDE SEQUENCE</scope>
    <source>
        <strain evidence="2">ChiHcec3-6078</strain>
    </source>
</reference>
<sequence>MSMIVYGDILFVENFITGAALIYISSMIFGESFDSVRKKGRLAIGGFMCGAFSLTVFLPLKGAVIMALEAAFAILVCLEVFGRDRVLLRALSLVLTTCFAGGMIMALLLASGSRGIYTAAGIYTGEMKASLLAVFFCLAAVTMRQIIKTVSRKKFQKEHFVIAVIRQGEKSIETRAFLDTGNDLREPVSGRPVAIACRALWSQMEEGEFIKEERMALVPYDSLGRKGIIQAVRVDDIVTEGKAVGSCFIGKGETVADFGGRGSEEFQLLLSRYMADVKL</sequence>
<evidence type="ECO:0000256" key="1">
    <source>
        <dbReference type="SAM" id="Phobius"/>
    </source>
</evidence>
<gene>
    <name evidence="2" type="ORF">IAC50_04980</name>
</gene>
<dbReference type="GO" id="GO:0004190">
    <property type="term" value="F:aspartic-type endopeptidase activity"/>
    <property type="evidence" value="ECO:0007669"/>
    <property type="project" value="InterPro"/>
</dbReference>
<dbReference type="GO" id="GO:0006508">
    <property type="term" value="P:proteolysis"/>
    <property type="evidence" value="ECO:0007669"/>
    <property type="project" value="InterPro"/>
</dbReference>
<feature type="transmembrane region" description="Helical" evidence="1">
    <location>
        <begin position="129"/>
        <end position="147"/>
    </location>
</feature>
<name>A0A9D1I2Q9_9FIRM</name>
<feature type="transmembrane region" description="Helical" evidence="1">
    <location>
        <begin position="88"/>
        <end position="109"/>
    </location>
</feature>
<protein>
    <submittedName>
        <fullName evidence="2">Sigma-E processing peptidase SpoIIGA</fullName>
    </submittedName>
</protein>
<feature type="transmembrane region" description="Helical" evidence="1">
    <location>
        <begin position="64"/>
        <end position="81"/>
    </location>
</feature>
<organism evidence="2 3">
    <name type="scientific">Candidatus Allocopromorpha excrementigallinarum</name>
    <dbReference type="NCBI Taxonomy" id="2840742"/>
    <lineage>
        <taxon>Bacteria</taxon>
        <taxon>Bacillati</taxon>
        <taxon>Bacillota</taxon>
        <taxon>Clostridia</taxon>
        <taxon>Eubacteriales</taxon>
        <taxon>Eubacteriaceae</taxon>
        <taxon>Eubacteriaceae incertae sedis</taxon>
        <taxon>Candidatus Allocopromorpha</taxon>
    </lineage>
</organism>
<evidence type="ECO:0000313" key="3">
    <source>
        <dbReference type="Proteomes" id="UP000824090"/>
    </source>
</evidence>